<feature type="transmembrane region" description="Helical" evidence="12">
    <location>
        <begin position="48"/>
        <end position="66"/>
    </location>
</feature>
<comment type="similarity">
    <text evidence="2 12">Belongs to the SWEET sugar transporter family.</text>
</comment>
<evidence type="ECO:0000256" key="7">
    <source>
        <dbReference type="ARBA" id="ARBA00022737"/>
    </source>
</evidence>
<feature type="transmembrane region" description="Helical" evidence="12">
    <location>
        <begin position="165"/>
        <end position="187"/>
    </location>
</feature>
<keyword evidence="7" id="KW-0677">Repeat</keyword>
<evidence type="ECO:0000256" key="9">
    <source>
        <dbReference type="ARBA" id="ARBA00023136"/>
    </source>
</evidence>
<dbReference type="PANTHER" id="PTHR10791:SF37">
    <property type="entry name" value="OS09G0508250 PROTEIN"/>
    <property type="match status" value="1"/>
</dbReference>
<feature type="transmembrane region" description="Helical" evidence="12">
    <location>
        <begin position="106"/>
        <end position="128"/>
    </location>
</feature>
<evidence type="ECO:0000256" key="1">
    <source>
        <dbReference type="ARBA" id="ARBA00004651"/>
    </source>
</evidence>
<evidence type="ECO:0000256" key="8">
    <source>
        <dbReference type="ARBA" id="ARBA00022989"/>
    </source>
</evidence>
<evidence type="ECO:0000256" key="10">
    <source>
        <dbReference type="ARBA" id="ARBA00037238"/>
    </source>
</evidence>
<comment type="function">
    <text evidence="12">Mediates both low-affinity uptake and efflux of sugar across the membrane.</text>
</comment>
<comment type="caution">
    <text evidence="13">The sequence shown here is derived from an EMBL/GenBank/DDBJ whole genome shotgun (WGS) entry which is preliminary data.</text>
</comment>
<keyword evidence="4" id="KW-1003">Cell membrane</keyword>
<keyword evidence="6 12" id="KW-0812">Transmembrane</keyword>
<evidence type="ECO:0000256" key="12">
    <source>
        <dbReference type="RuleBase" id="RU910715"/>
    </source>
</evidence>
<comment type="subunit">
    <text evidence="11">Forms homooligomers and/or heterooligomers.</text>
</comment>
<feature type="transmembrane region" description="Helical" evidence="12">
    <location>
        <begin position="134"/>
        <end position="158"/>
    </location>
</feature>
<gene>
    <name evidence="13" type="ORF">LUZ63_011792</name>
</gene>
<feature type="transmembrane region" description="Helical" evidence="12">
    <location>
        <begin position="72"/>
        <end position="94"/>
    </location>
</feature>
<evidence type="ECO:0000256" key="11">
    <source>
        <dbReference type="ARBA" id="ARBA00038715"/>
    </source>
</evidence>
<dbReference type="InterPro" id="IPR047664">
    <property type="entry name" value="SWEET"/>
</dbReference>
<evidence type="ECO:0000256" key="6">
    <source>
        <dbReference type="ARBA" id="ARBA00022692"/>
    </source>
</evidence>
<evidence type="ECO:0000256" key="4">
    <source>
        <dbReference type="ARBA" id="ARBA00022475"/>
    </source>
</evidence>
<keyword evidence="5 12" id="KW-0762">Sugar transport</keyword>
<keyword evidence="8 12" id="KW-1133">Transmembrane helix</keyword>
<dbReference type="FunFam" id="1.20.1280.290:FF:000001">
    <property type="entry name" value="Bidirectional sugar transporter SWEET"/>
    <property type="match status" value="1"/>
</dbReference>
<dbReference type="OrthoDB" id="409725at2759"/>
<keyword evidence="14" id="KW-1185">Reference proteome</keyword>
<dbReference type="Gene3D" id="1.20.1280.290">
    <property type="match status" value="2"/>
</dbReference>
<protein>
    <recommendedName>
        <fullName evidence="12">Bidirectional sugar transporter SWEET</fullName>
    </recommendedName>
</protein>
<sequence>MAGLSLANPGAFTFGLLGNIISFMVYLAPIPTFRRVYMARSTLDFQSVPYVVALFSAMLWIFYALIKTNSFLLITINSVGCVIESVYIIMFLIFAPPKARMRTFAYTFLLNGVVFAGIVLFTLFLSHGINRATILGWICVTFSVSVFAAPLSIIRLVIRTRSVEFMPLPLSCFLTASAVCWGLYGAFCHDFYIAMPNVLGFLFGVGQIVLYLYYRRSPTTPIPVTPAATTPPPATVKDTKDISGMIQLPENLHVAIVSMSPVPVVEVRRIEPELDLEARAPVPISVKTVEVAA</sequence>
<accession>A0A9Q0CJG1</accession>
<evidence type="ECO:0000256" key="3">
    <source>
        <dbReference type="ARBA" id="ARBA00022448"/>
    </source>
</evidence>
<organism evidence="13 14">
    <name type="scientific">Rhynchospora breviuscula</name>
    <dbReference type="NCBI Taxonomy" id="2022672"/>
    <lineage>
        <taxon>Eukaryota</taxon>
        <taxon>Viridiplantae</taxon>
        <taxon>Streptophyta</taxon>
        <taxon>Embryophyta</taxon>
        <taxon>Tracheophyta</taxon>
        <taxon>Spermatophyta</taxon>
        <taxon>Magnoliopsida</taxon>
        <taxon>Liliopsida</taxon>
        <taxon>Poales</taxon>
        <taxon>Cyperaceae</taxon>
        <taxon>Cyperoideae</taxon>
        <taxon>Rhynchosporeae</taxon>
        <taxon>Rhynchospora</taxon>
    </lineage>
</organism>
<feature type="transmembrane region" description="Helical" evidence="12">
    <location>
        <begin position="6"/>
        <end position="27"/>
    </location>
</feature>
<evidence type="ECO:0000313" key="13">
    <source>
        <dbReference type="EMBL" id="KAJ1695094.1"/>
    </source>
</evidence>
<comment type="subcellular location">
    <subcellularLocation>
        <location evidence="1 12">Cell membrane</location>
        <topology evidence="1 12">Multi-pass membrane protein</topology>
    </subcellularLocation>
</comment>
<feature type="transmembrane region" description="Helical" evidence="12">
    <location>
        <begin position="193"/>
        <end position="214"/>
    </location>
</feature>
<name>A0A9Q0CJG1_9POAL</name>
<dbReference type="FunFam" id="1.20.1280.290:FF:000003">
    <property type="entry name" value="Bidirectional sugar transporter SWEET"/>
    <property type="match status" value="1"/>
</dbReference>
<dbReference type="Pfam" id="PF03083">
    <property type="entry name" value="MtN3_slv"/>
    <property type="match status" value="2"/>
</dbReference>
<comment type="function">
    <text evidence="10">Mediates both low-affinity uptake and efflux of sugar across the plasma membrane.</text>
</comment>
<evidence type="ECO:0000313" key="14">
    <source>
        <dbReference type="Proteomes" id="UP001151287"/>
    </source>
</evidence>
<proteinExistence type="inferred from homology"/>
<dbReference type="Proteomes" id="UP001151287">
    <property type="component" value="Unassembled WGS sequence"/>
</dbReference>
<dbReference type="GO" id="GO:0051119">
    <property type="term" value="F:sugar transmembrane transporter activity"/>
    <property type="evidence" value="ECO:0007669"/>
    <property type="project" value="InterPro"/>
</dbReference>
<dbReference type="GO" id="GO:0005886">
    <property type="term" value="C:plasma membrane"/>
    <property type="evidence" value="ECO:0007669"/>
    <property type="project" value="UniProtKB-SubCell"/>
</dbReference>
<dbReference type="EMBL" id="JAMQYH010000003">
    <property type="protein sequence ID" value="KAJ1695094.1"/>
    <property type="molecule type" value="Genomic_DNA"/>
</dbReference>
<keyword evidence="9 12" id="KW-0472">Membrane</keyword>
<keyword evidence="3 12" id="KW-0813">Transport</keyword>
<dbReference type="InterPro" id="IPR004316">
    <property type="entry name" value="SWEET_rpt"/>
</dbReference>
<evidence type="ECO:0000256" key="2">
    <source>
        <dbReference type="ARBA" id="ARBA00007809"/>
    </source>
</evidence>
<dbReference type="PANTHER" id="PTHR10791">
    <property type="entry name" value="RAG1-ACTIVATING PROTEIN 1"/>
    <property type="match status" value="1"/>
</dbReference>
<reference evidence="13" key="1">
    <citation type="journal article" date="2022" name="Cell">
        <title>Repeat-based holocentromeres influence genome architecture and karyotype evolution.</title>
        <authorList>
            <person name="Hofstatter P.G."/>
            <person name="Thangavel G."/>
            <person name="Lux T."/>
            <person name="Neumann P."/>
            <person name="Vondrak T."/>
            <person name="Novak P."/>
            <person name="Zhang M."/>
            <person name="Costa L."/>
            <person name="Castellani M."/>
            <person name="Scott A."/>
            <person name="Toegelov H."/>
            <person name="Fuchs J."/>
            <person name="Mata-Sucre Y."/>
            <person name="Dias Y."/>
            <person name="Vanzela A.L.L."/>
            <person name="Huettel B."/>
            <person name="Almeida C.C.S."/>
            <person name="Simkova H."/>
            <person name="Souza G."/>
            <person name="Pedrosa-Harand A."/>
            <person name="Macas J."/>
            <person name="Mayer K.F.X."/>
            <person name="Houben A."/>
            <person name="Marques A."/>
        </authorList>
    </citation>
    <scope>NUCLEOTIDE SEQUENCE</scope>
    <source>
        <strain evidence="13">RhyBre1mFocal</strain>
    </source>
</reference>
<dbReference type="AlphaFoldDB" id="A0A9Q0CJG1"/>
<evidence type="ECO:0000256" key="5">
    <source>
        <dbReference type="ARBA" id="ARBA00022597"/>
    </source>
</evidence>